<feature type="compositionally biased region" description="Low complexity" evidence="1">
    <location>
        <begin position="157"/>
        <end position="171"/>
    </location>
</feature>
<name>A0A9I9E9T5_CUCME</name>
<reference evidence="2" key="1">
    <citation type="submission" date="2023-03" db="UniProtKB">
        <authorList>
            <consortium name="EnsemblPlants"/>
        </authorList>
    </citation>
    <scope>IDENTIFICATION</scope>
</reference>
<proteinExistence type="predicted"/>
<dbReference type="Gramene" id="MELO3C030834.2.1">
    <property type="protein sequence ID" value="MELO3C030834.2.1"/>
    <property type="gene ID" value="MELO3C030834.2"/>
</dbReference>
<dbReference type="EnsemblPlants" id="MELO3C030834.2.1">
    <property type="protein sequence ID" value="MELO3C030834.2.1"/>
    <property type="gene ID" value="MELO3C030834.2"/>
</dbReference>
<evidence type="ECO:0000313" key="2">
    <source>
        <dbReference type="EnsemblPlants" id="MELO3C030834.2.1"/>
    </source>
</evidence>
<accession>A0A9I9E9T5</accession>
<evidence type="ECO:0000256" key="1">
    <source>
        <dbReference type="SAM" id="MobiDB-lite"/>
    </source>
</evidence>
<sequence length="337" mass="37554">MEVPAEKTKKDVARIEFSFLLLEAAWRVYSDLKSNRCDHSSHQHHRSLHFLNPIPLSLWNRTILTLHLIKGGIGRRETHHLPKKTLAPNCSYPSHRRRRRSTAAGHRTPSSQPHPFSQRVGEQIKPSLRTPRSRLSRRPPSRLTRAVSCPTSPADLPSSASRRSQVASRVAPRSEPHRRALAVGAAKPVARPAPSFGTRPASACKPRRVHPRNRAASACKPRRVLLRNRVAPACKPRCLHRKLSRASLLSQAEPHAQSFCTEPSRAAPAPSRAGPCPFPAEPPRLIWLLPPNLWDVLDQVTAAAWDFFSRGSALQPLSRLGPRCLESTLASRLELAK</sequence>
<feature type="compositionally biased region" description="Basic residues" evidence="1">
    <location>
        <begin position="131"/>
        <end position="140"/>
    </location>
</feature>
<feature type="region of interest" description="Disordered" evidence="1">
    <location>
        <begin position="79"/>
        <end position="216"/>
    </location>
</feature>
<organism evidence="2">
    <name type="scientific">Cucumis melo</name>
    <name type="common">Muskmelon</name>
    <dbReference type="NCBI Taxonomy" id="3656"/>
    <lineage>
        <taxon>Eukaryota</taxon>
        <taxon>Viridiplantae</taxon>
        <taxon>Streptophyta</taxon>
        <taxon>Embryophyta</taxon>
        <taxon>Tracheophyta</taxon>
        <taxon>Spermatophyta</taxon>
        <taxon>Magnoliopsida</taxon>
        <taxon>eudicotyledons</taxon>
        <taxon>Gunneridae</taxon>
        <taxon>Pentapetalae</taxon>
        <taxon>rosids</taxon>
        <taxon>fabids</taxon>
        <taxon>Cucurbitales</taxon>
        <taxon>Cucurbitaceae</taxon>
        <taxon>Benincaseae</taxon>
        <taxon>Cucumis</taxon>
    </lineage>
</organism>
<protein>
    <submittedName>
        <fullName evidence="2">Uncharacterized protein</fullName>
    </submittedName>
</protein>
<dbReference type="AlphaFoldDB" id="A0A9I9E9T5"/>